<dbReference type="Proteomes" id="UP001141166">
    <property type="component" value="Unassembled WGS sequence"/>
</dbReference>
<comment type="caution">
    <text evidence="1">The sequence shown here is derived from an EMBL/GenBank/DDBJ whole genome shotgun (WGS) entry which is preliminary data.</text>
</comment>
<evidence type="ECO:0000313" key="2">
    <source>
        <dbReference type="Proteomes" id="UP001141166"/>
    </source>
</evidence>
<reference evidence="1" key="1">
    <citation type="submission" date="2022-05" db="EMBL/GenBank/DDBJ databases">
        <title>Draft genome sequences of Clostridium perfringens strains isolated from Peru.</title>
        <authorList>
            <person name="Hurtado R."/>
            <person name="Lima L."/>
            <person name="Sousa T."/>
            <person name="Jaiswal A.K."/>
            <person name="Tiwari S."/>
            <person name="Maturrano L."/>
            <person name="Brenig B."/>
            <person name="Azevedo V."/>
        </authorList>
    </citation>
    <scope>NUCLEOTIDE SEQUENCE</scope>
    <source>
        <strain evidence="1">CP4</strain>
    </source>
</reference>
<evidence type="ECO:0000313" key="1">
    <source>
        <dbReference type="EMBL" id="MDC4248857.1"/>
    </source>
</evidence>
<organism evidence="1 2">
    <name type="scientific">Enterococcus faecium</name>
    <name type="common">Streptococcus faecium</name>
    <dbReference type="NCBI Taxonomy" id="1352"/>
    <lineage>
        <taxon>Bacteria</taxon>
        <taxon>Bacillati</taxon>
        <taxon>Bacillota</taxon>
        <taxon>Bacilli</taxon>
        <taxon>Lactobacillales</taxon>
        <taxon>Enterococcaceae</taxon>
        <taxon>Enterococcus</taxon>
    </lineage>
</organism>
<dbReference type="AlphaFoldDB" id="A0A9X3XVS2"/>
<name>A0A9X3XVS2_ENTFC</name>
<dbReference type="RefSeq" id="WP_272471489.1">
    <property type="nucleotide sequence ID" value="NZ_JAMWMK010000026.1"/>
</dbReference>
<dbReference type="EMBL" id="JAMWMK010000026">
    <property type="protein sequence ID" value="MDC4248857.1"/>
    <property type="molecule type" value="Genomic_DNA"/>
</dbReference>
<proteinExistence type="predicted"/>
<protein>
    <submittedName>
        <fullName evidence="1">Uncharacterized protein</fullName>
    </submittedName>
</protein>
<gene>
    <name evidence="1" type="ORF">M3X98_12510</name>
</gene>
<sequence>MNPPIELVSAEYEFPKGVHDALAHCLLYLEFFASKSVCAYDIQTCEVKLIRKIRKKLDQVVHQELLSMEIEILQQNSRILPAVDHCSQQLETLLQKTNPLGENVRFGSIGIDGIAQTNADDALYLQEEQAIVERYRQLFLKRNDPSVELDPYKW</sequence>
<accession>A0A9X3XVS2</accession>